<dbReference type="InterPro" id="IPR035937">
    <property type="entry name" value="FPG_N"/>
</dbReference>
<dbReference type="InterPro" id="IPR010979">
    <property type="entry name" value="Ribosomal_uS13-like_H2TH"/>
</dbReference>
<evidence type="ECO:0000259" key="16">
    <source>
        <dbReference type="PROSITE" id="PS51066"/>
    </source>
</evidence>
<feature type="active site" description="Proton donor; for delta-elimination activity" evidence="15">
    <location>
        <position position="261"/>
    </location>
</feature>
<evidence type="ECO:0000313" key="19">
    <source>
        <dbReference type="Proteomes" id="UP000095342"/>
    </source>
</evidence>
<evidence type="ECO:0000256" key="1">
    <source>
        <dbReference type="ARBA" id="ARBA00001668"/>
    </source>
</evidence>
<evidence type="ECO:0000256" key="13">
    <source>
        <dbReference type="ARBA" id="ARBA00023295"/>
    </source>
</evidence>
<organism evidence="18 19">
    <name type="scientific">Acidihalobacter aeolianus</name>
    <dbReference type="NCBI Taxonomy" id="2792603"/>
    <lineage>
        <taxon>Bacteria</taxon>
        <taxon>Pseudomonadati</taxon>
        <taxon>Pseudomonadota</taxon>
        <taxon>Gammaproteobacteria</taxon>
        <taxon>Chromatiales</taxon>
        <taxon>Ectothiorhodospiraceae</taxon>
        <taxon>Acidihalobacter</taxon>
    </lineage>
</organism>
<evidence type="ECO:0000256" key="12">
    <source>
        <dbReference type="ARBA" id="ARBA00023268"/>
    </source>
</evidence>
<dbReference type="SMART" id="SM00898">
    <property type="entry name" value="Fapy_DNA_glyco"/>
    <property type="match status" value="1"/>
</dbReference>
<dbReference type="InterPro" id="IPR020629">
    <property type="entry name" value="FPG_Glyclase"/>
</dbReference>
<reference evidence="18 19" key="1">
    <citation type="submission" date="2016-09" db="EMBL/GenBank/DDBJ databases">
        <title>Acidihalobacter prosperus V6 (DSM14174).</title>
        <authorList>
            <person name="Khaleque H.N."/>
            <person name="Ramsay J.P."/>
            <person name="Murphy R.J.T."/>
            <person name="Kaksonen A.H."/>
            <person name="Boxall N.J."/>
            <person name="Watkin E.L.J."/>
        </authorList>
    </citation>
    <scope>NUCLEOTIDE SEQUENCE [LARGE SCALE GENOMIC DNA]</scope>
    <source>
        <strain evidence="18 19">V6</strain>
    </source>
</reference>
<keyword evidence="8 15" id="KW-0862">Zinc</keyword>
<evidence type="ECO:0000259" key="17">
    <source>
        <dbReference type="PROSITE" id="PS51068"/>
    </source>
</evidence>
<dbReference type="PROSITE" id="PS51068">
    <property type="entry name" value="FPG_CAT"/>
    <property type="match status" value="1"/>
</dbReference>
<feature type="active site" description="Schiff-base intermediate with DNA" evidence="15">
    <location>
        <position position="2"/>
    </location>
</feature>
<dbReference type="SUPFAM" id="SSF81624">
    <property type="entry name" value="N-terminal domain of MutM-like DNA repair proteins"/>
    <property type="match status" value="1"/>
</dbReference>
<feature type="domain" description="FPG-type" evidence="16">
    <location>
        <begin position="237"/>
        <end position="271"/>
    </location>
</feature>
<evidence type="ECO:0000256" key="5">
    <source>
        <dbReference type="ARBA" id="ARBA00022763"/>
    </source>
</evidence>
<dbReference type="InterPro" id="IPR012319">
    <property type="entry name" value="FPG_cat"/>
</dbReference>
<evidence type="ECO:0000256" key="3">
    <source>
        <dbReference type="ARBA" id="ARBA00011245"/>
    </source>
</evidence>
<dbReference type="InterPro" id="IPR015886">
    <property type="entry name" value="H2TH_FPG"/>
</dbReference>
<feature type="binding site" evidence="15">
    <location>
        <position position="152"/>
    </location>
    <ligand>
        <name>DNA</name>
        <dbReference type="ChEBI" id="CHEBI:16991"/>
    </ligand>
</feature>
<keyword evidence="11 15" id="KW-0456">Lyase</keyword>
<gene>
    <name evidence="15" type="primary">mutM</name>
    <name evidence="15" type="synonym">fpg</name>
    <name evidence="18" type="ORF">BJI67_01105</name>
</gene>
<dbReference type="CDD" id="cd08966">
    <property type="entry name" value="EcFpg-like_N"/>
    <property type="match status" value="1"/>
</dbReference>
<dbReference type="HAMAP" id="MF_00103">
    <property type="entry name" value="Fapy_DNA_glycosyl"/>
    <property type="match status" value="1"/>
</dbReference>
<keyword evidence="13 15" id="KW-0326">Glycosidase</keyword>
<dbReference type="Pfam" id="PF01149">
    <property type="entry name" value="Fapy_DNA_glyco"/>
    <property type="match status" value="1"/>
</dbReference>
<dbReference type="FunFam" id="3.20.190.10:FF:000001">
    <property type="entry name" value="Formamidopyrimidine-DNA glycosylase"/>
    <property type="match status" value="1"/>
</dbReference>
<dbReference type="EC" id="3.2.2.23" evidence="15"/>
<evidence type="ECO:0000256" key="6">
    <source>
        <dbReference type="ARBA" id="ARBA00022771"/>
    </source>
</evidence>
<evidence type="ECO:0000313" key="18">
    <source>
        <dbReference type="EMBL" id="AOV15850.1"/>
    </source>
</evidence>
<name>A0A1D8K4G6_9GAMM</name>
<evidence type="ECO:0000256" key="8">
    <source>
        <dbReference type="ARBA" id="ARBA00022833"/>
    </source>
</evidence>
<evidence type="ECO:0000256" key="11">
    <source>
        <dbReference type="ARBA" id="ARBA00023239"/>
    </source>
</evidence>
<keyword evidence="10 15" id="KW-0234">DNA repair</keyword>
<dbReference type="RefSeq" id="WP_070071450.1">
    <property type="nucleotide sequence ID" value="NZ_CP017448.1"/>
</dbReference>
<dbReference type="EC" id="4.2.99.18" evidence="15"/>
<evidence type="ECO:0000256" key="14">
    <source>
        <dbReference type="ARBA" id="ARBA00044632"/>
    </source>
</evidence>
<dbReference type="InterPro" id="IPR010663">
    <property type="entry name" value="Znf_FPG/IleRS"/>
</dbReference>
<dbReference type="Proteomes" id="UP000095342">
    <property type="component" value="Chromosome"/>
</dbReference>
<dbReference type="SUPFAM" id="SSF57716">
    <property type="entry name" value="Glucocorticoid receptor-like (DNA-binding domain)"/>
    <property type="match status" value="1"/>
</dbReference>
<dbReference type="Gene3D" id="1.10.8.50">
    <property type="match status" value="1"/>
</dbReference>
<keyword evidence="4 15" id="KW-0479">Metal-binding</keyword>
<dbReference type="EMBL" id="CP017448">
    <property type="protein sequence ID" value="AOV15850.1"/>
    <property type="molecule type" value="Genomic_DNA"/>
</dbReference>
<comment type="cofactor">
    <cofactor evidence="15">
        <name>Zn(2+)</name>
        <dbReference type="ChEBI" id="CHEBI:29105"/>
    </cofactor>
    <text evidence="15">Binds 1 zinc ion per subunit.</text>
</comment>
<evidence type="ECO:0000256" key="9">
    <source>
        <dbReference type="ARBA" id="ARBA00023125"/>
    </source>
</evidence>
<evidence type="ECO:0000256" key="10">
    <source>
        <dbReference type="ARBA" id="ARBA00023204"/>
    </source>
</evidence>
<comment type="similarity">
    <text evidence="2 15">Belongs to the FPG family.</text>
</comment>
<evidence type="ECO:0000256" key="2">
    <source>
        <dbReference type="ARBA" id="ARBA00009409"/>
    </source>
</evidence>
<dbReference type="FunFam" id="1.10.8.50:FF:000003">
    <property type="entry name" value="Formamidopyrimidine-DNA glycosylase"/>
    <property type="match status" value="1"/>
</dbReference>
<keyword evidence="19" id="KW-1185">Reference proteome</keyword>
<keyword evidence="7 15" id="KW-0378">Hydrolase</keyword>
<dbReference type="SUPFAM" id="SSF46946">
    <property type="entry name" value="S13-like H2TH domain"/>
    <property type="match status" value="1"/>
</dbReference>
<dbReference type="Pfam" id="PF06831">
    <property type="entry name" value="H2TH"/>
    <property type="match status" value="1"/>
</dbReference>
<proteinExistence type="inferred from homology"/>
<protein>
    <recommendedName>
        <fullName evidence="15">Formamidopyrimidine-DNA glycosylase</fullName>
        <shortName evidence="15">Fapy-DNA glycosylase</shortName>
        <ecNumber evidence="15">3.2.2.23</ecNumber>
    </recommendedName>
    <alternativeName>
        <fullName evidence="15">DNA-(apurinic or apyrimidinic site) lyase MutM</fullName>
        <shortName evidence="15">AP lyase MutM</shortName>
        <ecNumber evidence="15">4.2.99.18</ecNumber>
    </alternativeName>
</protein>
<dbReference type="PROSITE" id="PS01242">
    <property type="entry name" value="ZF_FPG_1"/>
    <property type="match status" value="1"/>
</dbReference>
<dbReference type="PANTHER" id="PTHR22993">
    <property type="entry name" value="FORMAMIDOPYRIMIDINE-DNA GLYCOSYLASE"/>
    <property type="match status" value="1"/>
</dbReference>
<feature type="active site" description="Proton donor; for beta-elimination activity" evidence="15">
    <location>
        <position position="58"/>
    </location>
</feature>
<dbReference type="GO" id="GO:0006284">
    <property type="term" value="P:base-excision repair"/>
    <property type="evidence" value="ECO:0007669"/>
    <property type="project" value="InterPro"/>
</dbReference>
<keyword evidence="12 15" id="KW-0511">Multifunctional enzyme</keyword>
<dbReference type="Pfam" id="PF06827">
    <property type="entry name" value="zf-FPG_IleRS"/>
    <property type="match status" value="1"/>
</dbReference>
<dbReference type="InterPro" id="IPR000214">
    <property type="entry name" value="Znf_DNA_glyclase/AP_lyase"/>
</dbReference>
<feature type="active site" description="Proton donor" evidence="15">
    <location>
        <position position="3"/>
    </location>
</feature>
<accession>A0A1D8K4G6</accession>
<feature type="binding site" evidence="15">
    <location>
        <position position="91"/>
    </location>
    <ligand>
        <name>DNA</name>
        <dbReference type="ChEBI" id="CHEBI:16991"/>
    </ligand>
</feature>
<dbReference type="GO" id="GO:0034039">
    <property type="term" value="F:8-oxo-7,8-dihydroguanine DNA N-glycosylase activity"/>
    <property type="evidence" value="ECO:0007669"/>
    <property type="project" value="TreeGrafter"/>
</dbReference>
<dbReference type="PROSITE" id="PS51066">
    <property type="entry name" value="ZF_FPG_2"/>
    <property type="match status" value="1"/>
</dbReference>
<keyword evidence="6 15" id="KW-0863">Zinc-finger</keyword>
<dbReference type="SMART" id="SM01232">
    <property type="entry name" value="H2TH"/>
    <property type="match status" value="1"/>
</dbReference>
<dbReference type="KEGG" id="aaeo:BJI67_01105"/>
<feature type="domain" description="Formamidopyrimidine-DNA glycosylase catalytic" evidence="17">
    <location>
        <begin position="2"/>
        <end position="113"/>
    </location>
</feature>
<keyword evidence="9 15" id="KW-0238">DNA-binding</keyword>
<evidence type="ECO:0000256" key="7">
    <source>
        <dbReference type="ARBA" id="ARBA00022801"/>
    </source>
</evidence>
<feature type="binding site" evidence="15">
    <location>
        <position position="110"/>
    </location>
    <ligand>
        <name>DNA</name>
        <dbReference type="ChEBI" id="CHEBI:16991"/>
    </ligand>
</feature>
<dbReference type="GO" id="GO:0008270">
    <property type="term" value="F:zinc ion binding"/>
    <property type="evidence" value="ECO:0007669"/>
    <property type="project" value="UniProtKB-UniRule"/>
</dbReference>
<dbReference type="AlphaFoldDB" id="A0A1D8K4G6"/>
<dbReference type="NCBIfam" id="NF002211">
    <property type="entry name" value="PRK01103.1"/>
    <property type="match status" value="1"/>
</dbReference>
<dbReference type="PANTHER" id="PTHR22993:SF9">
    <property type="entry name" value="FORMAMIDOPYRIMIDINE-DNA GLYCOSYLASE"/>
    <property type="match status" value="1"/>
</dbReference>
<dbReference type="NCBIfam" id="TIGR00577">
    <property type="entry name" value="fpg"/>
    <property type="match status" value="1"/>
</dbReference>
<comment type="catalytic activity">
    <reaction evidence="14 15">
        <text>2'-deoxyribonucleotide-(2'-deoxyribose 5'-phosphate)-2'-deoxyribonucleotide-DNA = a 3'-end 2'-deoxyribonucleotide-(2,3-dehydro-2,3-deoxyribose 5'-phosphate)-DNA + a 5'-end 5'-phospho-2'-deoxyribonucleoside-DNA + H(+)</text>
        <dbReference type="Rhea" id="RHEA:66592"/>
        <dbReference type="Rhea" id="RHEA-COMP:13180"/>
        <dbReference type="Rhea" id="RHEA-COMP:16897"/>
        <dbReference type="Rhea" id="RHEA-COMP:17067"/>
        <dbReference type="ChEBI" id="CHEBI:15378"/>
        <dbReference type="ChEBI" id="CHEBI:136412"/>
        <dbReference type="ChEBI" id="CHEBI:157695"/>
        <dbReference type="ChEBI" id="CHEBI:167181"/>
        <dbReference type="EC" id="4.2.99.18"/>
    </reaction>
</comment>
<evidence type="ECO:0000256" key="15">
    <source>
        <dbReference type="HAMAP-Rule" id="MF_00103"/>
    </source>
</evidence>
<comment type="catalytic activity">
    <reaction evidence="1 15">
        <text>Hydrolysis of DNA containing ring-opened 7-methylguanine residues, releasing 2,6-diamino-4-hydroxy-5-(N-methyl)formamidopyrimidine.</text>
        <dbReference type="EC" id="3.2.2.23"/>
    </reaction>
</comment>
<evidence type="ECO:0000256" key="4">
    <source>
        <dbReference type="ARBA" id="ARBA00022723"/>
    </source>
</evidence>
<comment type="subunit">
    <text evidence="3 15">Monomer.</text>
</comment>
<dbReference type="GO" id="GO:0003684">
    <property type="term" value="F:damaged DNA binding"/>
    <property type="evidence" value="ECO:0007669"/>
    <property type="project" value="InterPro"/>
</dbReference>
<dbReference type="GO" id="GO:0140078">
    <property type="term" value="F:class I DNA-(apurinic or apyrimidinic site) endonuclease activity"/>
    <property type="evidence" value="ECO:0007669"/>
    <property type="project" value="UniProtKB-EC"/>
</dbReference>
<sequence length="271" mass="29803">MPELPEVETTRRGIEPHLLGRRVVDVVVRQPRLRWPVPGDLGTRIAGRRIEAVGRRGKYLLLRTSVGTAIVHLGMSGSLRVIPQDSPADRHDHVDIRLDNGRALRLHDPRRFGALLWTDAPPETHPLLAGLGPEPLSEAFHGALLHAVAQGRRSAVKALLMDGRVVVGVGNIYASESLFRAGIDPRRAAGRIAAARYDLLAERVREVLTEAIAAGGTTLRDFVREDGRPGYFRMSLNVYGRAGEPCPVCGTAIREAVLAQRNTFYCTRCQR</sequence>
<comment type="function">
    <text evidence="15">Involved in base excision repair of DNA damaged by oxidation or by mutagenic agents. Acts as DNA glycosylase that recognizes and removes damaged bases. Has a preference for oxidized purines, such as 7,8-dihydro-8-oxoguanine (8-oxoG). Has AP (apurinic/apyrimidinic) lyase activity and introduces nicks in the DNA strand. Cleaves the DNA backbone by beta-delta elimination to generate a single-strand break at the site of the removed base with both 3'- and 5'-phosphates.</text>
</comment>
<dbReference type="Gene3D" id="3.20.190.10">
    <property type="entry name" value="MutM-like, N-terminal"/>
    <property type="match status" value="1"/>
</dbReference>
<keyword evidence="5 15" id="KW-0227">DNA damage</keyword>
<dbReference type="InterPro" id="IPR015887">
    <property type="entry name" value="DNA_glyclase_Znf_dom_DNA_BS"/>
</dbReference>